<comment type="subcellular location">
    <subcellularLocation>
        <location evidence="2">Cytoplasm</location>
    </subcellularLocation>
</comment>
<dbReference type="EC" id="2.3.2.27" evidence="4"/>
<evidence type="ECO:0000256" key="8">
    <source>
        <dbReference type="ARBA" id="ARBA00022723"/>
    </source>
</evidence>
<feature type="compositionally biased region" description="Low complexity" evidence="13">
    <location>
        <begin position="712"/>
        <end position="722"/>
    </location>
</feature>
<accession>A0ABR1JE05</accession>
<feature type="region of interest" description="Disordered" evidence="13">
    <location>
        <begin position="556"/>
        <end position="785"/>
    </location>
</feature>
<dbReference type="InterPro" id="IPR057634">
    <property type="entry name" value="PAH_ZNF598/HEL2"/>
</dbReference>
<comment type="similarity">
    <text evidence="11">Belongs to the ZNF598/HEL2 family.</text>
</comment>
<dbReference type="PANTHER" id="PTHR22938:SF0">
    <property type="entry name" value="E3 UBIQUITIN-PROTEIN LIGASE ZNF598"/>
    <property type="match status" value="1"/>
</dbReference>
<feature type="compositionally biased region" description="Acidic residues" evidence="13">
    <location>
        <begin position="734"/>
        <end position="744"/>
    </location>
</feature>
<reference evidence="15 16" key="1">
    <citation type="submission" date="2024-01" db="EMBL/GenBank/DDBJ databases">
        <title>A draft genome for the cacao thread blight pathogen Marasmiellus scandens.</title>
        <authorList>
            <person name="Baruah I.K."/>
            <person name="Leung J."/>
            <person name="Bukari Y."/>
            <person name="Amoako-Attah I."/>
            <person name="Meinhardt L.W."/>
            <person name="Bailey B.A."/>
            <person name="Cohen S.P."/>
        </authorList>
    </citation>
    <scope>NUCLEOTIDE SEQUENCE [LARGE SCALE GENOMIC DNA]</scope>
    <source>
        <strain evidence="15 16">GH-19</strain>
    </source>
</reference>
<evidence type="ECO:0000313" key="16">
    <source>
        <dbReference type="Proteomes" id="UP001498398"/>
    </source>
</evidence>
<dbReference type="Pfam" id="PF23202">
    <property type="entry name" value="PAH_ZNF598"/>
    <property type="match status" value="1"/>
</dbReference>
<comment type="caution">
    <text evidence="15">The sequence shown here is derived from an EMBL/GenBank/DDBJ whole genome shotgun (WGS) entry which is preliminary data.</text>
</comment>
<feature type="compositionally biased region" description="Pro residues" evidence="13">
    <location>
        <begin position="380"/>
        <end position="392"/>
    </location>
</feature>
<feature type="compositionally biased region" description="Basic residues" evidence="13">
    <location>
        <begin position="13"/>
        <end position="27"/>
    </location>
</feature>
<keyword evidence="10" id="KW-0862">Zinc</keyword>
<keyword evidence="5" id="KW-0963">Cytoplasm</keyword>
<sequence>MPTAIQTQVKPTNRGRGRGGNRGKGRGRGGDRGGPGHSQVKGKESVPEPVPEPVVEAVESKESATKEDKESPSDDAEACWICAEPVKYFSVSQCNHRTCHVCALRLRALWKRLDCTFCKEPQSTVIFTTSSDQPFSSYDLDAMTFKDERLSIVFETQEMMEESLILLRFNCPDNDCDYIAKGWQDLKLHVRATHNKLMCDICIGHKKVFAHEHALYTHPQLVAHKPSMEKRHHYKKIPKDEIEGGVHPECMFCRECFFGDDELYSHMRERHEDCFVCKRIGVRDQYFRDYAHLEQHFNSAHHPCRQSSCQAQKFVVFDSVIDLQGHMVDVHGATMSARDKKDARRIQAEFEFEEVGGRGRGRRNQEREREPPPPHQQQQPAPPPAPPGPSRPPGGGRRREFGAALTVEGGNSSPAQSSGNTPSRRQSPSPTRDDVEPEVVERHAAFLTRLQSLAPNTATAVPVVKAATRSYRASESSAKDLISTVWNVLDRQLDHTASIINEFVDLLDDEDKRKDLLKSWNSFEIEQRRQFPELVPSAVGSGYAAVTSGSVLNAKHSTAARTRGSARVLDRVAQAASSSSTAPNARNVPGALPPPPPSQRPATAFPPLAGSSQAPGPALRNPQHKTPWVGSGSGSSSGPSTPSTRPVVQPFSVPGPSLPAARRQQKQQPPKLSNALFPELPSSSNSRQKPQIGGNQSLKNILGTSGAPPPSKWGSGPGPSLGTVKVNGGGANDANEDGNVDATEETGTSGDVAPLSGGGGGGGGKGKKSKGKQKQTLFTLGSFPT</sequence>
<dbReference type="CDD" id="cd16615">
    <property type="entry name" value="RING-HC_ZNF598"/>
    <property type="match status" value="1"/>
</dbReference>
<feature type="compositionally biased region" description="Low complexity" evidence="13">
    <location>
        <begin position="634"/>
        <end position="644"/>
    </location>
</feature>
<dbReference type="PROSITE" id="PS00028">
    <property type="entry name" value="ZINC_FINGER_C2H2_1"/>
    <property type="match status" value="1"/>
</dbReference>
<dbReference type="Proteomes" id="UP001498398">
    <property type="component" value="Unassembled WGS sequence"/>
</dbReference>
<evidence type="ECO:0000256" key="5">
    <source>
        <dbReference type="ARBA" id="ARBA00022490"/>
    </source>
</evidence>
<proteinExistence type="inferred from homology"/>
<dbReference type="InterPro" id="IPR001841">
    <property type="entry name" value="Znf_RING"/>
</dbReference>
<dbReference type="PANTHER" id="PTHR22938">
    <property type="entry name" value="ZINC FINGER PROTEIN 598"/>
    <property type="match status" value="1"/>
</dbReference>
<feature type="compositionally biased region" description="Polar residues" evidence="13">
    <location>
        <begin position="575"/>
        <end position="584"/>
    </location>
</feature>
<keyword evidence="7" id="KW-0808">Transferase</keyword>
<dbReference type="InterPro" id="IPR013087">
    <property type="entry name" value="Znf_C2H2_type"/>
</dbReference>
<evidence type="ECO:0000256" key="4">
    <source>
        <dbReference type="ARBA" id="ARBA00012483"/>
    </source>
</evidence>
<feature type="domain" description="RING-type" evidence="14">
    <location>
        <begin position="79"/>
        <end position="119"/>
    </location>
</feature>
<feature type="compositionally biased region" description="Polar residues" evidence="13">
    <location>
        <begin position="776"/>
        <end position="785"/>
    </location>
</feature>
<dbReference type="InterPro" id="IPR056437">
    <property type="entry name" value="Znf-C2H2_ZNF598/HEL2"/>
</dbReference>
<evidence type="ECO:0000256" key="11">
    <source>
        <dbReference type="ARBA" id="ARBA00035113"/>
    </source>
</evidence>
<feature type="region of interest" description="Disordered" evidence="13">
    <location>
        <begin position="349"/>
        <end position="437"/>
    </location>
</feature>
<dbReference type="InterPro" id="IPR044288">
    <property type="entry name" value="ZNF598/HEL2"/>
</dbReference>
<feature type="compositionally biased region" description="Basic and acidic residues" evidence="13">
    <location>
        <begin position="58"/>
        <end position="72"/>
    </location>
</feature>
<dbReference type="Pfam" id="PF23230">
    <property type="entry name" value="zf-C2H2_13"/>
    <property type="match status" value="1"/>
</dbReference>
<evidence type="ECO:0000256" key="12">
    <source>
        <dbReference type="PROSITE-ProRule" id="PRU00175"/>
    </source>
</evidence>
<keyword evidence="6" id="KW-0597">Phosphoprotein</keyword>
<evidence type="ECO:0000256" key="2">
    <source>
        <dbReference type="ARBA" id="ARBA00004496"/>
    </source>
</evidence>
<dbReference type="Pfam" id="PF25447">
    <property type="entry name" value="RING_ZNF598"/>
    <property type="match status" value="1"/>
</dbReference>
<gene>
    <name evidence="15" type="ORF">VKT23_011112</name>
</gene>
<name>A0ABR1JE05_9AGAR</name>
<dbReference type="PROSITE" id="PS50089">
    <property type="entry name" value="ZF_RING_2"/>
    <property type="match status" value="1"/>
</dbReference>
<evidence type="ECO:0000256" key="6">
    <source>
        <dbReference type="ARBA" id="ARBA00022553"/>
    </source>
</evidence>
<protein>
    <recommendedName>
        <fullName evidence="4">RING-type E3 ubiquitin transferase</fullName>
        <ecNumber evidence="4">2.3.2.27</ecNumber>
    </recommendedName>
</protein>
<feature type="compositionally biased region" description="Polar residues" evidence="13">
    <location>
        <begin position="681"/>
        <end position="703"/>
    </location>
</feature>
<feature type="compositionally biased region" description="Polar residues" evidence="13">
    <location>
        <begin position="409"/>
        <end position="430"/>
    </location>
</feature>
<keyword evidence="8" id="KW-0479">Metal-binding</keyword>
<dbReference type="SMART" id="SM00355">
    <property type="entry name" value="ZnF_C2H2"/>
    <property type="match status" value="5"/>
</dbReference>
<feature type="compositionally biased region" description="Basic and acidic residues" evidence="13">
    <location>
        <begin position="363"/>
        <end position="372"/>
    </location>
</feature>
<evidence type="ECO:0000256" key="7">
    <source>
        <dbReference type="ARBA" id="ARBA00022679"/>
    </source>
</evidence>
<evidence type="ECO:0000256" key="9">
    <source>
        <dbReference type="ARBA" id="ARBA00022771"/>
    </source>
</evidence>
<feature type="compositionally biased region" description="Polar residues" evidence="13">
    <location>
        <begin position="1"/>
        <end position="11"/>
    </location>
</feature>
<dbReference type="Gene3D" id="3.30.40.10">
    <property type="entry name" value="Zinc/RING finger domain, C3HC4 (zinc finger)"/>
    <property type="match status" value="1"/>
</dbReference>
<evidence type="ECO:0000259" key="14">
    <source>
        <dbReference type="PROSITE" id="PS50089"/>
    </source>
</evidence>
<comment type="pathway">
    <text evidence="3">Protein modification; protein ubiquitination.</text>
</comment>
<dbReference type="InterPro" id="IPR013083">
    <property type="entry name" value="Znf_RING/FYVE/PHD"/>
</dbReference>
<dbReference type="SUPFAM" id="SSF57850">
    <property type="entry name" value="RING/U-box"/>
    <property type="match status" value="1"/>
</dbReference>
<evidence type="ECO:0000313" key="15">
    <source>
        <dbReference type="EMBL" id="KAK7455240.1"/>
    </source>
</evidence>
<evidence type="ECO:0000256" key="3">
    <source>
        <dbReference type="ARBA" id="ARBA00004906"/>
    </source>
</evidence>
<dbReference type="EMBL" id="JBANRG010000023">
    <property type="protein sequence ID" value="KAK7455240.1"/>
    <property type="molecule type" value="Genomic_DNA"/>
</dbReference>
<evidence type="ECO:0000256" key="1">
    <source>
        <dbReference type="ARBA" id="ARBA00000900"/>
    </source>
</evidence>
<evidence type="ECO:0000256" key="13">
    <source>
        <dbReference type="SAM" id="MobiDB-lite"/>
    </source>
</evidence>
<evidence type="ECO:0000256" key="10">
    <source>
        <dbReference type="ARBA" id="ARBA00022833"/>
    </source>
</evidence>
<keyword evidence="9 12" id="KW-0863">Zinc-finger</keyword>
<dbReference type="InterPro" id="IPR041888">
    <property type="entry name" value="RING-HC_ZNF598/HEL2"/>
</dbReference>
<feature type="compositionally biased region" description="Low complexity" evidence="13">
    <location>
        <begin position="658"/>
        <end position="672"/>
    </location>
</feature>
<comment type="catalytic activity">
    <reaction evidence="1">
        <text>S-ubiquitinyl-[E2 ubiquitin-conjugating enzyme]-L-cysteine + [acceptor protein]-L-lysine = [E2 ubiquitin-conjugating enzyme]-L-cysteine + N(6)-ubiquitinyl-[acceptor protein]-L-lysine.</text>
        <dbReference type="EC" id="2.3.2.27"/>
    </reaction>
</comment>
<organism evidence="15 16">
    <name type="scientific">Marasmiellus scandens</name>
    <dbReference type="NCBI Taxonomy" id="2682957"/>
    <lineage>
        <taxon>Eukaryota</taxon>
        <taxon>Fungi</taxon>
        <taxon>Dikarya</taxon>
        <taxon>Basidiomycota</taxon>
        <taxon>Agaricomycotina</taxon>
        <taxon>Agaricomycetes</taxon>
        <taxon>Agaricomycetidae</taxon>
        <taxon>Agaricales</taxon>
        <taxon>Marasmiineae</taxon>
        <taxon>Omphalotaceae</taxon>
        <taxon>Marasmiellus</taxon>
    </lineage>
</organism>
<feature type="region of interest" description="Disordered" evidence="13">
    <location>
        <begin position="1"/>
        <end position="72"/>
    </location>
</feature>
<keyword evidence="16" id="KW-1185">Reference proteome</keyword>